<dbReference type="AlphaFoldDB" id="A0A448IFL6"/>
<dbReference type="KEGG" id="mauu:NCTC10437_00410"/>
<keyword evidence="3" id="KW-1185">Reference proteome</keyword>
<evidence type="ECO:0000256" key="1">
    <source>
        <dbReference type="SAM" id="MobiDB-lite"/>
    </source>
</evidence>
<evidence type="ECO:0000313" key="3">
    <source>
        <dbReference type="Proteomes" id="UP000279306"/>
    </source>
</evidence>
<proteinExistence type="predicted"/>
<feature type="compositionally biased region" description="Acidic residues" evidence="1">
    <location>
        <begin position="13"/>
        <end position="52"/>
    </location>
</feature>
<sequence>MGPAAAGPSDTDHADEDSGEQDTSESEPAEDDDEGLSADSTEDDEPAEEPATPDDVQPDGTASSDSDAADVSTAVVTGDTSGANRDVPPPEADEPPSGDTAAEPVAAETPEDGVLSTGLAAPASVPALAPPCGCDEPTSVIERISVDLDRNLTSAAYWLATHPRVPFGPFLEGAVYLVRRTLFPASVGVITSPITVPLHFTPTTSNSGEDKLGIYVAIGGSTRPVLFEFDTGSSGLYAAYASAVPDNSPWWGDNSRTTTTKATVVFDSGLVYQGLTAKAPVSLFASDDSCAALLNSGRVYVGQMDQIGTTTAPDVYWNPRGEPVGGPPPIEGAFYGDFGMSLNYKSDDILNVITQLTYGWGVRPGFRVHLDPVAKQAWVQIGLTRRDLRAPDAMYFDMVGDPLAPKKARVPHSGLQYYALQPFDATINIIDRDGKLVIEDEGTPILPDTGASTTIHNTQLSGHPSEKEYKDQLVDWKEEYTKGKLVDRLPFFLTGTTTSGQSVTFFSFTTDSSIDGGRVDVQNSDASDPGATDKYYLNTGISLFDEYDVIYSLGNRRGGGTLGLLANGIEASERPRRSTTT</sequence>
<dbReference type="Proteomes" id="UP000279306">
    <property type="component" value="Chromosome"/>
</dbReference>
<feature type="compositionally biased region" description="Low complexity" evidence="1">
    <location>
        <begin position="53"/>
        <end position="82"/>
    </location>
</feature>
<feature type="region of interest" description="Disordered" evidence="1">
    <location>
        <begin position="1"/>
        <end position="117"/>
    </location>
</feature>
<evidence type="ECO:0000313" key="2">
    <source>
        <dbReference type="EMBL" id="VEG51303.1"/>
    </source>
</evidence>
<dbReference type="EMBL" id="LR134356">
    <property type="protein sequence ID" value="VEG51303.1"/>
    <property type="molecule type" value="Genomic_DNA"/>
</dbReference>
<reference evidence="2 3" key="1">
    <citation type="submission" date="2018-12" db="EMBL/GenBank/DDBJ databases">
        <authorList>
            <consortium name="Pathogen Informatics"/>
        </authorList>
    </citation>
    <scope>NUCLEOTIDE SEQUENCE [LARGE SCALE GENOMIC DNA]</scope>
    <source>
        <strain evidence="2 3">NCTC10437</strain>
    </source>
</reference>
<gene>
    <name evidence="2" type="ORF">NCTC10437_00410</name>
</gene>
<dbReference type="STRING" id="1791.GCA_001049355_02546"/>
<accession>A0A448IFL6</accession>
<protein>
    <submittedName>
        <fullName evidence="2">Uncharacterized protein</fullName>
    </submittedName>
</protein>
<organism evidence="2 3">
    <name type="scientific">Mycolicibacterium aurum</name>
    <name type="common">Mycobacterium aurum</name>
    <dbReference type="NCBI Taxonomy" id="1791"/>
    <lineage>
        <taxon>Bacteria</taxon>
        <taxon>Bacillati</taxon>
        <taxon>Actinomycetota</taxon>
        <taxon>Actinomycetes</taxon>
        <taxon>Mycobacteriales</taxon>
        <taxon>Mycobacteriaceae</taxon>
        <taxon>Mycolicibacterium</taxon>
    </lineage>
</organism>
<name>A0A448IFL6_MYCAU</name>